<reference evidence="3" key="1">
    <citation type="journal article" date="2020" name="Stud. Mycol.">
        <title>101 Dothideomycetes genomes: a test case for predicting lifestyles and emergence of pathogens.</title>
        <authorList>
            <person name="Haridas S."/>
            <person name="Albert R."/>
            <person name="Binder M."/>
            <person name="Bloem J."/>
            <person name="Labutti K."/>
            <person name="Salamov A."/>
            <person name="Andreopoulos B."/>
            <person name="Baker S."/>
            <person name="Barry K."/>
            <person name="Bills G."/>
            <person name="Bluhm B."/>
            <person name="Cannon C."/>
            <person name="Castanera R."/>
            <person name="Culley D."/>
            <person name="Daum C."/>
            <person name="Ezra D."/>
            <person name="Gonzalez J."/>
            <person name="Henrissat B."/>
            <person name="Kuo A."/>
            <person name="Liang C."/>
            <person name="Lipzen A."/>
            <person name="Lutzoni F."/>
            <person name="Magnuson J."/>
            <person name="Mondo S."/>
            <person name="Nolan M."/>
            <person name="Ohm R."/>
            <person name="Pangilinan J."/>
            <person name="Park H.-J."/>
            <person name="Ramirez L."/>
            <person name="Alfaro M."/>
            <person name="Sun H."/>
            <person name="Tritt A."/>
            <person name="Yoshinaga Y."/>
            <person name="Zwiers L.-H."/>
            <person name="Turgeon B."/>
            <person name="Goodwin S."/>
            <person name="Spatafora J."/>
            <person name="Crous P."/>
            <person name="Grigoriev I."/>
        </authorList>
    </citation>
    <scope>NUCLEOTIDE SEQUENCE</scope>
    <source>
        <strain evidence="3">CBS 113389</strain>
    </source>
</reference>
<organism evidence="3 4">
    <name type="scientific">Neohortaea acidophila</name>
    <dbReference type="NCBI Taxonomy" id="245834"/>
    <lineage>
        <taxon>Eukaryota</taxon>
        <taxon>Fungi</taxon>
        <taxon>Dikarya</taxon>
        <taxon>Ascomycota</taxon>
        <taxon>Pezizomycotina</taxon>
        <taxon>Dothideomycetes</taxon>
        <taxon>Dothideomycetidae</taxon>
        <taxon>Mycosphaerellales</taxon>
        <taxon>Teratosphaeriaceae</taxon>
        <taxon>Neohortaea</taxon>
    </lineage>
</organism>
<dbReference type="PANTHER" id="PTHR39601:SF1">
    <property type="entry name" value="CHORIOGENIN HMINOR"/>
    <property type="match status" value="1"/>
</dbReference>
<evidence type="ECO:0000256" key="1">
    <source>
        <dbReference type="SAM" id="MobiDB-lite"/>
    </source>
</evidence>
<evidence type="ECO:0000313" key="4">
    <source>
        <dbReference type="Proteomes" id="UP000799767"/>
    </source>
</evidence>
<feature type="region of interest" description="Disordered" evidence="1">
    <location>
        <begin position="1"/>
        <end position="24"/>
    </location>
</feature>
<feature type="region of interest" description="Disordered" evidence="1">
    <location>
        <begin position="672"/>
        <end position="800"/>
    </location>
</feature>
<dbReference type="GeneID" id="54478545"/>
<dbReference type="EMBL" id="MU001639">
    <property type="protein sequence ID" value="KAF2480742.1"/>
    <property type="molecule type" value="Genomic_DNA"/>
</dbReference>
<gene>
    <name evidence="3" type="ORF">BDY17DRAFT_326621</name>
</gene>
<dbReference type="InterPro" id="IPR058317">
    <property type="entry name" value="DUF8004"/>
</dbReference>
<accession>A0A6A6PL49</accession>
<dbReference type="PANTHER" id="PTHR39601">
    <property type="entry name" value="CHORIOGENIN HMINOR"/>
    <property type="match status" value="1"/>
</dbReference>
<evidence type="ECO:0000313" key="3">
    <source>
        <dbReference type="EMBL" id="KAF2480742.1"/>
    </source>
</evidence>
<feature type="domain" description="DUF8004" evidence="2">
    <location>
        <begin position="177"/>
        <end position="267"/>
    </location>
</feature>
<sequence>MPQTATSMDDAPRLPARGGSTKIRHFDGTARKTSDWDGLRRDSRLWFDDADCFVYFYGHSASQRGASLKIPLDAVEKLQSRYLMKSCLYLRPALDNYDPGQKYVLLQNESNREDAKYELYIPAPPGLTKDQAFSYHLTTRNLLAYATGRPVVGEKLSVALINLWRRLQDWQIPTRPADFTAFLEKQGYLDYTENPEHALACLKLADDARIRDIWIDSFVHCVGMRERLDLSPEYIGLSHTIAALIMRASLEMDLHIARVVKAVGSFLEDELSASRVGLSRPLRDHLDLFRSFLHAFYVNRFGYFPPRATNPWNKRPWASMKNDFQNLYDYLADTASSSDGINSKGFTGGFCVVQNLQYFDVQHGYPSLPHPLPLLPQMPVKVRTPTRGMRTLSLPRTGSAREQVVTTKELLATATNGLGSKAMLSPLIREYQRFERQREASGTKLDVAEARKVRWLLIYGVLQMLKSIVDGPAEVRDAETASYPLCVLTLGAPAWDDSATPLTRESAILAKQRSNEKILVPDALAALEGNSSRISIHPDCEAESAQDFFAAANLSRRDSAASLQSLTNPLKRTASIRSSMHSSVNAIQRSVVGSLTRRHSSRRASLTAEAQQSSTFCQVVIEDYDDVLKAQQEALQRLAVSPSEQTGAAAKNAFQEFDFGFVASGGESIVNRDSLGTHESPNSADDAVTSFLDSESEGESEEESESPAGSSRGSNRSSLYEVDDASTPTEPSSLESSRRDSGSSLSKMVEEPRPPKDQRLVYEPKPASVSGVNGGTYMPKGMTAASKQRRSHTKKPSIASNASYASNASSEYAAWPVQAADIDEAMAKRTCGSTAIQALSNYGIVLGETNVW</sequence>
<feature type="compositionally biased region" description="Low complexity" evidence="1">
    <location>
        <begin position="726"/>
        <end position="735"/>
    </location>
</feature>
<dbReference type="RefSeq" id="XP_033587312.1">
    <property type="nucleotide sequence ID" value="XM_033737543.1"/>
</dbReference>
<dbReference type="AlphaFoldDB" id="A0A6A6PL49"/>
<dbReference type="Proteomes" id="UP000799767">
    <property type="component" value="Unassembled WGS sequence"/>
</dbReference>
<protein>
    <recommendedName>
        <fullName evidence="2">DUF8004 domain-containing protein</fullName>
    </recommendedName>
</protein>
<proteinExistence type="predicted"/>
<name>A0A6A6PL49_9PEZI</name>
<dbReference type="Pfam" id="PF26013">
    <property type="entry name" value="DUF8004"/>
    <property type="match status" value="1"/>
</dbReference>
<evidence type="ECO:0000259" key="2">
    <source>
        <dbReference type="Pfam" id="PF26013"/>
    </source>
</evidence>
<feature type="compositionally biased region" description="Acidic residues" evidence="1">
    <location>
        <begin position="694"/>
        <end position="705"/>
    </location>
</feature>
<feature type="compositionally biased region" description="Basic and acidic residues" evidence="1">
    <location>
        <begin position="748"/>
        <end position="762"/>
    </location>
</feature>
<keyword evidence="4" id="KW-1185">Reference proteome</keyword>
<dbReference type="OrthoDB" id="4114825at2759"/>